<dbReference type="Proteomes" id="UP001152519">
    <property type="component" value="Unassembled WGS sequence"/>
</dbReference>
<protein>
    <submittedName>
        <fullName evidence="1">Uncharacterized protein</fullName>
    </submittedName>
</protein>
<dbReference type="EMBL" id="CAJSLV010000080">
    <property type="protein sequence ID" value="CAG6396890.1"/>
    <property type="molecule type" value="Genomic_DNA"/>
</dbReference>
<evidence type="ECO:0000313" key="2">
    <source>
        <dbReference type="Proteomes" id="UP001152519"/>
    </source>
</evidence>
<sequence>MSNMQRVIAYYAIPALNSLDFHTPLQMSGSKSFDRTIEDSFMNKSFVSNVTGQIFIHKFPSHAIARPNRKNGGKSRAHHVGQQVKAHIAKYAEPSSDLFNAAQ</sequence>
<reference evidence="1" key="1">
    <citation type="submission" date="2021-05" db="EMBL/GenBank/DDBJ databases">
        <authorList>
            <person name="Arsene-Ploetze F."/>
        </authorList>
    </citation>
    <scope>NUCLEOTIDE SEQUENCE</scope>
    <source>
        <strain evidence="1">DSM 42138</strain>
    </source>
</reference>
<dbReference type="AlphaFoldDB" id="A0A9W4DV49"/>
<accession>A0A9W4DV49</accession>
<proteinExistence type="predicted"/>
<organism evidence="1 2">
    <name type="scientific">Actinacidiphila cocklensis</name>
    <dbReference type="NCBI Taxonomy" id="887465"/>
    <lineage>
        <taxon>Bacteria</taxon>
        <taxon>Bacillati</taxon>
        <taxon>Actinomycetota</taxon>
        <taxon>Actinomycetes</taxon>
        <taxon>Kitasatosporales</taxon>
        <taxon>Streptomycetaceae</taxon>
        <taxon>Actinacidiphila</taxon>
    </lineage>
</organism>
<evidence type="ECO:0000313" key="1">
    <source>
        <dbReference type="EMBL" id="CAG6396890.1"/>
    </source>
</evidence>
<keyword evidence="2" id="KW-1185">Reference proteome</keyword>
<gene>
    <name evidence="1" type="ORF">SCOCK_490003</name>
</gene>
<comment type="caution">
    <text evidence="1">The sequence shown here is derived from an EMBL/GenBank/DDBJ whole genome shotgun (WGS) entry which is preliminary data.</text>
</comment>
<name>A0A9W4DV49_9ACTN</name>